<dbReference type="InterPro" id="IPR008146">
    <property type="entry name" value="Gln_synth_cat_dom"/>
</dbReference>
<keyword evidence="5" id="KW-0436">Ligase</keyword>
<dbReference type="InterPro" id="IPR027303">
    <property type="entry name" value="Gln_synth_gly_rich_site"/>
</dbReference>
<dbReference type="SUPFAM" id="SSF55931">
    <property type="entry name" value="Glutamine synthetase/guanido kinase"/>
    <property type="match status" value="1"/>
</dbReference>
<dbReference type="Gene3D" id="1.20.120.1560">
    <property type="match status" value="1"/>
</dbReference>
<name>A0A212KY74_9BACT</name>
<dbReference type="SMART" id="SM01230">
    <property type="entry name" value="Gln-synt_C"/>
    <property type="match status" value="1"/>
</dbReference>
<dbReference type="Pfam" id="PF12437">
    <property type="entry name" value="GSIII_N"/>
    <property type="match status" value="1"/>
</dbReference>
<dbReference type="InterPro" id="IPR008147">
    <property type="entry name" value="Gln_synt_N"/>
</dbReference>
<dbReference type="InterPro" id="IPR040577">
    <property type="entry name" value="Gln-synt_C"/>
</dbReference>
<dbReference type="PANTHER" id="PTHR42974:SF1">
    <property type="entry name" value="TYPE-3 GLUTAMINE SYNTHETASE"/>
    <property type="match status" value="1"/>
</dbReference>
<dbReference type="InterPro" id="IPR014746">
    <property type="entry name" value="Gln_synth/guanido_kin_cat_dom"/>
</dbReference>
<dbReference type="InterPro" id="IPR052725">
    <property type="entry name" value="GS_Type-3"/>
</dbReference>
<evidence type="ECO:0000259" key="4">
    <source>
        <dbReference type="PROSITE" id="PS51987"/>
    </source>
</evidence>
<dbReference type="PROSITE" id="PS51986">
    <property type="entry name" value="GS_BETA_GRASP"/>
    <property type="match status" value="1"/>
</dbReference>
<comment type="similarity">
    <text evidence="1 2">Belongs to the glutamine synthetase family.</text>
</comment>
<reference evidence="5" key="1">
    <citation type="submission" date="2016-08" db="EMBL/GenBank/DDBJ databases">
        <authorList>
            <person name="Seilhamer J.J."/>
        </authorList>
    </citation>
    <scope>NUCLEOTIDE SEQUENCE</scope>
    <source>
        <strain evidence="5">86-1</strain>
    </source>
</reference>
<evidence type="ECO:0000256" key="2">
    <source>
        <dbReference type="RuleBase" id="RU000384"/>
    </source>
</evidence>
<evidence type="ECO:0000313" key="5">
    <source>
        <dbReference type="EMBL" id="SCM70255.1"/>
    </source>
</evidence>
<dbReference type="EC" id="6.3.1.2" evidence="5"/>
<dbReference type="EMBL" id="FMJC01000001">
    <property type="protein sequence ID" value="SCM70255.1"/>
    <property type="molecule type" value="Genomic_DNA"/>
</dbReference>
<gene>
    <name evidence="5" type="primary">glnA</name>
    <name evidence="5" type="ORF">KL86DES1_10291</name>
</gene>
<organism evidence="5">
    <name type="scientific">uncultured Desulfovibrio sp</name>
    <dbReference type="NCBI Taxonomy" id="167968"/>
    <lineage>
        <taxon>Bacteria</taxon>
        <taxon>Pseudomonadati</taxon>
        <taxon>Thermodesulfobacteriota</taxon>
        <taxon>Desulfovibrionia</taxon>
        <taxon>Desulfovibrionales</taxon>
        <taxon>Desulfovibrionaceae</taxon>
        <taxon>Desulfovibrio</taxon>
        <taxon>environmental samples</taxon>
    </lineage>
</organism>
<dbReference type="Pfam" id="PF18318">
    <property type="entry name" value="Gln-synt_C-ter"/>
    <property type="match status" value="1"/>
</dbReference>
<dbReference type="AlphaFoldDB" id="A0A212KY74"/>
<sequence>MSSPRKKALFKAINTAPVMPSSKDELGCGAEEGFGRYVFGLATMRKRLPKDVYRKLAKTIREGERLNPEIADVVANAMKDWAIENGATHYTHWFHPMTGLTAEKHDAFLSPTSDGQVISEFSGKMLISGEPDASSFPSGGIRSTFEARGYTAWDPSVPVFIIPAPYGATLHIPTYFYSYSGEALDRKIPLLRSISALSRQALRVLRLFGNQSATYVRAMVGPEQEYFLVDKNLAALRPDLMLAGRTLLGAPSPKGQEMEDHYFGAIPGRVMSFMQDVEKELLALGIPAKTRHNEVAPGQFELAPVYEEANIACDHNMLAMNMMRHLAGRHGFICLLHEKPFAGVNGSGKHNNWSMGDSEGQNLLNPGTTPQDNAQFLVFLAAVLRAVHKHSTALRLGTVGAGNDHRLGANEAPPAILSVYLGEQLTDVLEGIINGRGSKNKKSGVMEVGVSTLPPLPVDLSDRNRTSPFAFTGNKFEFRAVGSSQSVAPVNIVLNAAVACALDDIATELEASISAGTDLNTALQELLPRLFKEHMPVVFNGNGYAESWAEEAARRGLPNHNNTVTALEHYSDPEVMNVFLRHGILTEREILSRQEILFENYCKTICIEGNLMLDMLRTSVLPQCLAAQVIAADAVLKTRAVLGEKGAAAEEVNFNTLRGHIVALQQGVVELEAAIAKTHKVEGALEEAKAARDCILTAMHKCREHADALEGIVDDTLWVLPKYEELLWVH</sequence>
<dbReference type="Gene3D" id="3.30.590.10">
    <property type="entry name" value="Glutamine synthetase/guanido kinase, catalytic domain"/>
    <property type="match status" value="1"/>
</dbReference>
<evidence type="ECO:0000256" key="1">
    <source>
        <dbReference type="PROSITE-ProRule" id="PRU01330"/>
    </source>
</evidence>
<accession>A0A212KY74</accession>
<dbReference type="RefSeq" id="WP_179979216.1">
    <property type="nucleotide sequence ID" value="NZ_LT608333.1"/>
</dbReference>
<dbReference type="GO" id="GO:0004356">
    <property type="term" value="F:glutamine synthetase activity"/>
    <property type="evidence" value="ECO:0007669"/>
    <property type="project" value="UniProtKB-EC"/>
</dbReference>
<feature type="domain" description="GS catalytic" evidence="4">
    <location>
        <begin position="186"/>
        <end position="620"/>
    </location>
</feature>
<dbReference type="PROSITE" id="PS00181">
    <property type="entry name" value="GLNA_ATP"/>
    <property type="match status" value="1"/>
</dbReference>
<feature type="domain" description="GS beta-grasp" evidence="3">
    <location>
        <begin position="88"/>
        <end position="181"/>
    </location>
</feature>
<dbReference type="PANTHER" id="PTHR42974">
    <property type="entry name" value="GLUTAMINE SYNTHETASE"/>
    <property type="match status" value="1"/>
</dbReference>
<evidence type="ECO:0000259" key="3">
    <source>
        <dbReference type="PROSITE" id="PS51986"/>
    </source>
</evidence>
<dbReference type="PROSITE" id="PS51987">
    <property type="entry name" value="GS_CATALYTIC"/>
    <property type="match status" value="1"/>
</dbReference>
<dbReference type="GO" id="GO:0006542">
    <property type="term" value="P:glutamine biosynthetic process"/>
    <property type="evidence" value="ECO:0007669"/>
    <property type="project" value="InterPro"/>
</dbReference>
<dbReference type="Pfam" id="PF00120">
    <property type="entry name" value="Gln-synt_C"/>
    <property type="match status" value="1"/>
</dbReference>
<proteinExistence type="inferred from homology"/>
<protein>
    <submittedName>
        <fullName evidence="5">Glutamine synthetase</fullName>
        <ecNumber evidence="5">6.3.1.2</ecNumber>
    </submittedName>
</protein>
<dbReference type="InterPro" id="IPR022147">
    <property type="entry name" value="GSIII_N"/>
</dbReference>